<dbReference type="Pfam" id="PF00155">
    <property type="entry name" value="Aminotran_1_2"/>
    <property type="match status" value="1"/>
</dbReference>
<dbReference type="RefSeq" id="XP_029116189.1">
    <property type="nucleotide sequence ID" value="XM_029260356.1"/>
</dbReference>
<dbReference type="InterPro" id="IPR015421">
    <property type="entry name" value="PyrdxlP-dep_Trfase_major"/>
</dbReference>
<comment type="similarity">
    <text evidence="2 6">Belongs to the class-I pyridoxal-phosphate-dependent aminotransferase family.</text>
</comment>
<accession>A0A8N4I9Y9</accession>
<proteinExistence type="inferred from homology"/>
<dbReference type="PANTHER" id="PTHR45744">
    <property type="entry name" value="TYROSINE AMINOTRANSFERASE"/>
    <property type="match status" value="1"/>
</dbReference>
<dbReference type="Gene3D" id="3.40.640.10">
    <property type="entry name" value="Type I PLP-dependent aspartate aminotransferase-like (Major domain)"/>
    <property type="match status" value="1"/>
</dbReference>
<reference evidence="10" key="1">
    <citation type="submission" date="2025-08" db="UniProtKB">
        <authorList>
            <consortium name="RefSeq"/>
        </authorList>
    </citation>
    <scope>IDENTIFICATION</scope>
</reference>
<dbReference type="PANTHER" id="PTHR45744:SF2">
    <property type="entry name" value="TYROSINE AMINOTRANSFERASE"/>
    <property type="match status" value="1"/>
</dbReference>
<evidence type="ECO:0000256" key="3">
    <source>
        <dbReference type="ARBA" id="ARBA00022576"/>
    </source>
</evidence>
<name>A0A8N4I9Y9_ELAGV</name>
<feature type="modified residue" description="N6-(pyridoxal phosphate)lysine" evidence="7">
    <location>
        <position position="286"/>
    </location>
</feature>
<dbReference type="InterPro" id="IPR015422">
    <property type="entry name" value="PyrdxlP-dep_Trfase_small"/>
</dbReference>
<protein>
    <submittedName>
        <fullName evidence="10">Probable aminotransferase TAT2</fullName>
    </submittedName>
</protein>
<dbReference type="GO" id="GO:0006572">
    <property type="term" value="P:L-tyrosine catabolic process"/>
    <property type="evidence" value="ECO:0007669"/>
    <property type="project" value="TreeGrafter"/>
</dbReference>
<dbReference type="SUPFAM" id="SSF53383">
    <property type="entry name" value="PLP-dependent transferases"/>
    <property type="match status" value="1"/>
</dbReference>
<dbReference type="Gene3D" id="3.90.1150.10">
    <property type="entry name" value="Aspartate Aminotransferase, domain 1"/>
    <property type="match status" value="1"/>
</dbReference>
<dbReference type="GO" id="GO:0004838">
    <property type="term" value="F:L-tyrosine-2-oxoglutarate transaminase activity"/>
    <property type="evidence" value="ECO:0007669"/>
    <property type="project" value="TreeGrafter"/>
</dbReference>
<dbReference type="FunFam" id="3.40.640.10:FF:000048">
    <property type="entry name" value="tyrosine aminotransferase"/>
    <property type="match status" value="1"/>
</dbReference>
<dbReference type="InterPro" id="IPR005958">
    <property type="entry name" value="TyrNic_aminoTrfase"/>
</dbReference>
<dbReference type="AlphaFoldDB" id="A0A8N4I9Y9"/>
<feature type="domain" description="Aminotransferase class I/classII large" evidence="8">
    <location>
        <begin position="89"/>
        <end position="440"/>
    </location>
</feature>
<dbReference type="OrthoDB" id="7042322at2759"/>
<gene>
    <name evidence="10" type="primary">LOC105059989</name>
</gene>
<evidence type="ECO:0000256" key="1">
    <source>
        <dbReference type="ARBA" id="ARBA00001933"/>
    </source>
</evidence>
<keyword evidence="9" id="KW-1185">Reference proteome</keyword>
<comment type="cofactor">
    <cofactor evidence="1 6 7">
        <name>pyridoxal 5'-phosphate</name>
        <dbReference type="ChEBI" id="CHEBI:597326"/>
    </cofactor>
</comment>
<keyword evidence="4" id="KW-0808">Transferase</keyword>
<organism evidence="9 10">
    <name type="scientific">Elaeis guineensis var. tenera</name>
    <name type="common">Oil palm</name>
    <dbReference type="NCBI Taxonomy" id="51953"/>
    <lineage>
        <taxon>Eukaryota</taxon>
        <taxon>Viridiplantae</taxon>
        <taxon>Streptophyta</taxon>
        <taxon>Embryophyta</taxon>
        <taxon>Tracheophyta</taxon>
        <taxon>Spermatophyta</taxon>
        <taxon>Magnoliopsida</taxon>
        <taxon>Liliopsida</taxon>
        <taxon>Arecaceae</taxon>
        <taxon>Arecoideae</taxon>
        <taxon>Cocoseae</taxon>
        <taxon>Elaeidinae</taxon>
        <taxon>Elaeis</taxon>
    </lineage>
</organism>
<dbReference type="NCBIfam" id="TIGR01265">
    <property type="entry name" value="tyr_nico_aTase"/>
    <property type="match status" value="1"/>
</dbReference>
<evidence type="ECO:0000259" key="8">
    <source>
        <dbReference type="Pfam" id="PF00155"/>
    </source>
</evidence>
<evidence type="ECO:0000256" key="5">
    <source>
        <dbReference type="ARBA" id="ARBA00022898"/>
    </source>
</evidence>
<evidence type="ECO:0000313" key="9">
    <source>
        <dbReference type="Proteomes" id="UP000504607"/>
    </source>
</evidence>
<evidence type="ECO:0000256" key="4">
    <source>
        <dbReference type="ARBA" id="ARBA00022679"/>
    </source>
</evidence>
<keyword evidence="3 10" id="KW-0032">Aminotransferase</keyword>
<sequence length="454" mass="49744">MEQKLRLIDDGSTLEDPSSYRRLIPTVESNGVDLSSKKAAPVTKRRVQCNPLLLENKTSIRGVIGELLKTTNGEKPLVSLGIGDASSSPCFQKGKERFAAAVADAVSSSSFDCYAPSYGFPSARRAVAEYLSREIEHGIREGDVYLTVGGTQAIHVCMTVLASPGANVLLPQPGFSPYVAACELYGIEPRFYHLQPHHGWELDLAQVRSLVDVNTVGIVIINPNNPCGAVFSSDHLHQLAKTARDLNIPIIADELYGHMVYGDSKFVPLASFAHLTPVITIGALSKRWMVPGWRLGWIAICDPNETFKQVKVAIEMLLNVTSGPASVIQAAVPSILSDSHEEFHKNVLAILGSSAETLHTRIDQIEALQCYSRPQGSMFMMVEVNTTLLVGIKNDMDFARELIKEESVLVLPGFVIGLKNWVRIFFGVSPDLLTEACDRIESFCKRRHPSNLTC</sequence>
<dbReference type="Proteomes" id="UP000504607">
    <property type="component" value="Unplaced"/>
</dbReference>
<keyword evidence="5 6" id="KW-0663">Pyridoxal phosphate</keyword>
<evidence type="ECO:0000313" key="10">
    <source>
        <dbReference type="RefSeq" id="XP_029116189.1"/>
    </source>
</evidence>
<dbReference type="GO" id="GO:0030170">
    <property type="term" value="F:pyridoxal phosphate binding"/>
    <property type="evidence" value="ECO:0007669"/>
    <property type="project" value="InterPro"/>
</dbReference>
<dbReference type="CDD" id="cd00609">
    <property type="entry name" value="AAT_like"/>
    <property type="match status" value="1"/>
</dbReference>
<evidence type="ECO:0000256" key="2">
    <source>
        <dbReference type="ARBA" id="ARBA00007441"/>
    </source>
</evidence>
<evidence type="ECO:0000256" key="7">
    <source>
        <dbReference type="PIRSR" id="PIRSR000517-1"/>
    </source>
</evidence>
<dbReference type="InterPro" id="IPR004839">
    <property type="entry name" value="Aminotransferase_I/II_large"/>
</dbReference>
<dbReference type="InterPro" id="IPR015424">
    <property type="entry name" value="PyrdxlP-dep_Trfase"/>
</dbReference>
<evidence type="ECO:0000256" key="6">
    <source>
        <dbReference type="PIRNR" id="PIRNR000517"/>
    </source>
</evidence>
<dbReference type="PIRSF" id="PIRSF000517">
    <property type="entry name" value="Tyr_transaminase"/>
    <property type="match status" value="1"/>
</dbReference>